<feature type="transmembrane region" description="Helical" evidence="5">
    <location>
        <begin position="78"/>
        <end position="100"/>
    </location>
</feature>
<evidence type="ECO:0000313" key="6">
    <source>
        <dbReference type="EMBL" id="MFC5464711.1"/>
    </source>
</evidence>
<dbReference type="InterPro" id="IPR019109">
    <property type="entry name" value="MamF_MmsF"/>
</dbReference>
<dbReference type="EMBL" id="JBHSMC010000011">
    <property type="protein sequence ID" value="MFC5464711.1"/>
    <property type="molecule type" value="Genomic_DNA"/>
</dbReference>
<organism evidence="6 7">
    <name type="scientific">Lederbergia graminis</name>
    <dbReference type="NCBI Taxonomy" id="735518"/>
    <lineage>
        <taxon>Bacteria</taxon>
        <taxon>Bacillati</taxon>
        <taxon>Bacillota</taxon>
        <taxon>Bacilli</taxon>
        <taxon>Bacillales</taxon>
        <taxon>Bacillaceae</taxon>
        <taxon>Lederbergia</taxon>
    </lineage>
</organism>
<keyword evidence="2 5" id="KW-0812">Transmembrane</keyword>
<evidence type="ECO:0000256" key="2">
    <source>
        <dbReference type="ARBA" id="ARBA00022692"/>
    </source>
</evidence>
<dbReference type="Proteomes" id="UP001596147">
    <property type="component" value="Unassembled WGS sequence"/>
</dbReference>
<comment type="caution">
    <text evidence="6">The sequence shown here is derived from an EMBL/GenBank/DDBJ whole genome shotgun (WGS) entry which is preliminary data.</text>
</comment>
<dbReference type="PANTHER" id="PTHR36460:SF1">
    <property type="entry name" value="UPF0132 DOMAIN PROTEIN (AFU_ORTHOLOGUE AFUA_3G10255)"/>
    <property type="match status" value="1"/>
</dbReference>
<reference evidence="7" key="1">
    <citation type="journal article" date="2019" name="Int. J. Syst. Evol. Microbiol.">
        <title>The Global Catalogue of Microorganisms (GCM) 10K type strain sequencing project: providing services to taxonomists for standard genome sequencing and annotation.</title>
        <authorList>
            <consortium name="The Broad Institute Genomics Platform"/>
            <consortium name="The Broad Institute Genome Sequencing Center for Infectious Disease"/>
            <person name="Wu L."/>
            <person name="Ma J."/>
        </authorList>
    </citation>
    <scope>NUCLEOTIDE SEQUENCE [LARGE SCALE GENOMIC DNA]</scope>
    <source>
        <strain evidence="7">CGMCC 1.12237</strain>
    </source>
</reference>
<evidence type="ECO:0000256" key="3">
    <source>
        <dbReference type="ARBA" id="ARBA00022989"/>
    </source>
</evidence>
<keyword evidence="4 5" id="KW-0472">Membrane</keyword>
<keyword evidence="7" id="KW-1185">Reference proteome</keyword>
<feature type="transmembrane region" description="Helical" evidence="5">
    <location>
        <begin position="52"/>
        <end position="72"/>
    </location>
</feature>
<dbReference type="PANTHER" id="PTHR36460">
    <property type="entry name" value="UPF0132 DOMAIN PROTEIN (AFU_ORTHOLOGUE AFUA_3G10255)"/>
    <property type="match status" value="1"/>
</dbReference>
<evidence type="ECO:0000256" key="5">
    <source>
        <dbReference type="SAM" id="Phobius"/>
    </source>
</evidence>
<dbReference type="RefSeq" id="WP_318281045.1">
    <property type="nucleotide sequence ID" value="NZ_JBHSMC010000011.1"/>
</dbReference>
<protein>
    <submittedName>
        <fullName evidence="6">DUF4870 domain-containing protein</fullName>
    </submittedName>
</protein>
<keyword evidence="3 5" id="KW-1133">Transmembrane helix</keyword>
<accession>A0ABW0LHC2</accession>
<gene>
    <name evidence="6" type="ORF">ACFPM4_08085</name>
</gene>
<proteinExistence type="predicted"/>
<evidence type="ECO:0000313" key="7">
    <source>
        <dbReference type="Proteomes" id="UP001596147"/>
    </source>
</evidence>
<evidence type="ECO:0000256" key="1">
    <source>
        <dbReference type="ARBA" id="ARBA00004141"/>
    </source>
</evidence>
<evidence type="ECO:0000256" key="4">
    <source>
        <dbReference type="ARBA" id="ARBA00023136"/>
    </source>
</evidence>
<feature type="transmembrane region" description="Helical" evidence="5">
    <location>
        <begin position="26"/>
        <end position="45"/>
    </location>
</feature>
<name>A0ABW0LHC2_9BACI</name>
<comment type="subcellular location">
    <subcellularLocation>
        <location evidence="1">Membrane</location>
        <topology evidence="1">Multi-pass membrane protein</topology>
    </subcellularLocation>
</comment>
<dbReference type="Pfam" id="PF09685">
    <property type="entry name" value="MamF_MmsF"/>
    <property type="match status" value="1"/>
</dbReference>
<sequence>MEEKNEIVTDENQTPVKSSTGLDLNVASLLCYLGTFVTGIIFLVLEKNSPVVKFHAMQSIVTFLGLMILGYALDYIPFLGWLVSLLVSFLTFIMWIFLMIKAYNNEMFRVPLASDLADNFLGKMK</sequence>